<dbReference type="InterPro" id="IPR044528">
    <property type="entry name" value="POD-like_MBL-fold"/>
</dbReference>
<proteinExistence type="predicted"/>
<dbReference type="EMBL" id="CP060203">
    <property type="protein sequence ID" value="QNS41893.1"/>
    <property type="molecule type" value="Genomic_DNA"/>
</dbReference>
<organism evidence="3 4">
    <name type="scientific">Chryseobacterium manosquense</name>
    <dbReference type="NCBI Taxonomy" id="2754694"/>
    <lineage>
        <taxon>Bacteria</taxon>
        <taxon>Pseudomonadati</taxon>
        <taxon>Bacteroidota</taxon>
        <taxon>Flavobacteriia</taxon>
        <taxon>Flavobacteriales</taxon>
        <taxon>Weeksellaceae</taxon>
        <taxon>Chryseobacterium group</taxon>
        <taxon>Chryseobacterium</taxon>
    </lineage>
</organism>
<dbReference type="Gene3D" id="3.60.15.10">
    <property type="entry name" value="Ribonuclease Z/Hydroxyacylglutathione hydrolase-like"/>
    <property type="match status" value="1"/>
</dbReference>
<evidence type="ECO:0000313" key="3">
    <source>
        <dbReference type="EMBL" id="QNS41893.1"/>
    </source>
</evidence>
<dbReference type="FunFam" id="3.60.15.10:FF:000030">
    <property type="entry name" value="Metallo-beta-lactamase family protein"/>
    <property type="match status" value="1"/>
</dbReference>
<keyword evidence="1" id="KW-0479">Metal-binding</keyword>
<dbReference type="SUPFAM" id="SSF56281">
    <property type="entry name" value="Metallo-hydrolase/oxidoreductase"/>
    <property type="match status" value="1"/>
</dbReference>
<dbReference type="SUPFAM" id="SSF52821">
    <property type="entry name" value="Rhodanese/Cell cycle control phosphatase"/>
    <property type="match status" value="2"/>
</dbReference>
<dbReference type="InterPro" id="IPR001763">
    <property type="entry name" value="Rhodanese-like_dom"/>
</dbReference>
<dbReference type="PANTHER" id="PTHR43084">
    <property type="entry name" value="PERSULFIDE DIOXYGENASE ETHE1"/>
    <property type="match status" value="1"/>
</dbReference>
<dbReference type="Pfam" id="PF00581">
    <property type="entry name" value="Rhodanese"/>
    <property type="match status" value="2"/>
</dbReference>
<dbReference type="GO" id="GO:0070813">
    <property type="term" value="P:hydrogen sulfide metabolic process"/>
    <property type="evidence" value="ECO:0007669"/>
    <property type="project" value="TreeGrafter"/>
</dbReference>
<protein>
    <submittedName>
        <fullName evidence="3">MBL fold metallo-hydrolase</fullName>
    </submittedName>
</protein>
<dbReference type="GO" id="GO:0006749">
    <property type="term" value="P:glutathione metabolic process"/>
    <property type="evidence" value="ECO:0007669"/>
    <property type="project" value="InterPro"/>
</dbReference>
<dbReference type="GO" id="GO:0046872">
    <property type="term" value="F:metal ion binding"/>
    <property type="evidence" value="ECO:0007669"/>
    <property type="project" value="UniProtKB-KW"/>
</dbReference>
<feature type="domain" description="Rhodanese" evidence="2">
    <location>
        <begin position="268"/>
        <end position="359"/>
    </location>
</feature>
<dbReference type="InterPro" id="IPR036866">
    <property type="entry name" value="RibonucZ/Hydroxyglut_hydro"/>
</dbReference>
<dbReference type="InterPro" id="IPR051682">
    <property type="entry name" value="Mito_Persulfide_Diox"/>
</dbReference>
<evidence type="ECO:0000259" key="2">
    <source>
        <dbReference type="PROSITE" id="PS50206"/>
    </source>
</evidence>
<name>A0A7H1DY35_9FLAO</name>
<dbReference type="GO" id="GO:0050313">
    <property type="term" value="F:sulfur dioxygenase activity"/>
    <property type="evidence" value="ECO:0007669"/>
    <property type="project" value="InterPro"/>
</dbReference>
<keyword evidence="3" id="KW-0378">Hydrolase</keyword>
<dbReference type="SMART" id="SM00450">
    <property type="entry name" value="RHOD"/>
    <property type="match status" value="2"/>
</dbReference>
<sequence length="474" mass="51925">MNIEQIYTGCLAQGAYYITSNGEAAIIDPLRETQPYIERLEKEGVKLKYIFETHFHADFVSGHLDLAKKTDAAIVYGPTAQPEFESIIAEDGQIFELGNVKIKVLHTPGHTMESSCFLLMDENGKETALFSGDTLFLGDVGRPDLAQKAAHLTQEELAGLLYESLTKKILPLDDEITVYPAHGAGSACGKNMMKETVDSLGNQKKVNYALNQPNKQAFIEAVTDGLLPPPAYFGMNVAMNKKGYGSFDEVLNRGMIALSADDFEGMAENTGALILDTRSNADFAKGFIPQSVNIGLNGDFAPWVGAMIVDVKQPILLVTDAGQEEEAVTRLSRVGFDQVLGHLKGGFATWKNSGKETDTVKRITAGEFADRFETEKSVVVDVRKESEYAAEHVEDAYSKPLAYINDWINNVDPQQHFFLHCAGGYRSMIAASILQARGYRNFTEVEGGFAAIGQTKVPKTDFICQSKVLSTQNS</sequence>
<evidence type="ECO:0000256" key="1">
    <source>
        <dbReference type="ARBA" id="ARBA00022723"/>
    </source>
</evidence>
<evidence type="ECO:0000313" key="4">
    <source>
        <dbReference type="Proteomes" id="UP000516438"/>
    </source>
</evidence>
<dbReference type="GO" id="GO:0016787">
    <property type="term" value="F:hydrolase activity"/>
    <property type="evidence" value="ECO:0007669"/>
    <property type="project" value="UniProtKB-KW"/>
</dbReference>
<dbReference type="PANTHER" id="PTHR43084:SF1">
    <property type="entry name" value="PERSULFIDE DIOXYGENASE ETHE1, MITOCHONDRIAL"/>
    <property type="match status" value="1"/>
</dbReference>
<feature type="domain" description="Rhodanese" evidence="2">
    <location>
        <begin position="373"/>
        <end position="461"/>
    </location>
</feature>
<dbReference type="CDD" id="cd00158">
    <property type="entry name" value="RHOD"/>
    <property type="match status" value="2"/>
</dbReference>
<dbReference type="PROSITE" id="PS50206">
    <property type="entry name" value="RHODANESE_3"/>
    <property type="match status" value="2"/>
</dbReference>
<dbReference type="Pfam" id="PF00753">
    <property type="entry name" value="Lactamase_B"/>
    <property type="match status" value="1"/>
</dbReference>
<dbReference type="AlphaFoldDB" id="A0A7H1DY35"/>
<dbReference type="KEGG" id="cmaq:H0S70_02580"/>
<gene>
    <name evidence="3" type="ORF">H0S70_02580</name>
</gene>
<dbReference type="CDD" id="cd07724">
    <property type="entry name" value="POD-like_MBL-fold"/>
    <property type="match status" value="1"/>
</dbReference>
<dbReference type="RefSeq" id="WP_188321602.1">
    <property type="nucleotide sequence ID" value="NZ_CP060203.1"/>
</dbReference>
<accession>A0A7H1DY35</accession>
<reference evidence="3 4" key="1">
    <citation type="submission" date="2020-07" db="EMBL/GenBank/DDBJ databases">
        <title>Complete genome and description of Chryseobacterium manosquense strain Marseille-Q2069 sp. nov.</title>
        <authorList>
            <person name="Boxberger M."/>
        </authorList>
    </citation>
    <scope>NUCLEOTIDE SEQUENCE [LARGE SCALE GENOMIC DNA]</scope>
    <source>
        <strain evidence="3 4">Marseille-Q2069</strain>
    </source>
</reference>
<dbReference type="SMART" id="SM00849">
    <property type="entry name" value="Lactamase_B"/>
    <property type="match status" value="1"/>
</dbReference>
<dbReference type="Gene3D" id="3.40.250.10">
    <property type="entry name" value="Rhodanese-like domain"/>
    <property type="match status" value="2"/>
</dbReference>
<dbReference type="Proteomes" id="UP000516438">
    <property type="component" value="Chromosome"/>
</dbReference>
<dbReference type="InterPro" id="IPR001279">
    <property type="entry name" value="Metallo-B-lactamas"/>
</dbReference>
<dbReference type="InterPro" id="IPR036873">
    <property type="entry name" value="Rhodanese-like_dom_sf"/>
</dbReference>
<keyword evidence="4" id="KW-1185">Reference proteome</keyword>